<dbReference type="RefSeq" id="WP_188502884.1">
    <property type="nucleotide sequence ID" value="NZ_BMFP01000008.1"/>
</dbReference>
<feature type="transmembrane region" description="Helical" evidence="1">
    <location>
        <begin position="12"/>
        <end position="33"/>
    </location>
</feature>
<feature type="transmembrane region" description="Helical" evidence="1">
    <location>
        <begin position="78"/>
        <end position="99"/>
    </location>
</feature>
<keyword evidence="3" id="KW-1185">Reference proteome</keyword>
<gene>
    <name evidence="2" type="ORF">GCM10011323_35540</name>
</gene>
<reference evidence="3" key="1">
    <citation type="journal article" date="2019" name="Int. J. Syst. Evol. Microbiol.">
        <title>The Global Catalogue of Microorganisms (GCM) 10K type strain sequencing project: providing services to taxonomists for standard genome sequencing and annotation.</title>
        <authorList>
            <consortium name="The Broad Institute Genomics Platform"/>
            <consortium name="The Broad Institute Genome Sequencing Center for Infectious Disease"/>
            <person name="Wu L."/>
            <person name="Ma J."/>
        </authorList>
    </citation>
    <scope>NUCLEOTIDE SEQUENCE [LARGE SCALE GENOMIC DNA]</scope>
    <source>
        <strain evidence="3">CGMCC 1.12749</strain>
    </source>
</reference>
<keyword evidence="1" id="KW-0812">Transmembrane</keyword>
<evidence type="ECO:0000313" key="3">
    <source>
        <dbReference type="Proteomes" id="UP000634043"/>
    </source>
</evidence>
<organism evidence="2 3">
    <name type="scientific">Pontibacter amylolyticus</name>
    <dbReference type="NCBI Taxonomy" id="1424080"/>
    <lineage>
        <taxon>Bacteria</taxon>
        <taxon>Pseudomonadati</taxon>
        <taxon>Bacteroidota</taxon>
        <taxon>Cytophagia</taxon>
        <taxon>Cytophagales</taxon>
        <taxon>Hymenobacteraceae</taxon>
        <taxon>Pontibacter</taxon>
    </lineage>
</organism>
<keyword evidence="1" id="KW-0472">Membrane</keyword>
<keyword evidence="1" id="KW-1133">Transmembrane helix</keyword>
<accession>A0ABQ1WH97</accession>
<protein>
    <submittedName>
        <fullName evidence="2">Uncharacterized protein</fullName>
    </submittedName>
</protein>
<feature type="transmembrane region" description="Helical" evidence="1">
    <location>
        <begin position="39"/>
        <end position="58"/>
    </location>
</feature>
<evidence type="ECO:0000256" key="1">
    <source>
        <dbReference type="SAM" id="Phobius"/>
    </source>
</evidence>
<evidence type="ECO:0000313" key="2">
    <source>
        <dbReference type="EMBL" id="GGG29024.1"/>
    </source>
</evidence>
<dbReference type="Proteomes" id="UP000634043">
    <property type="component" value="Unassembled WGS sequence"/>
</dbReference>
<comment type="caution">
    <text evidence="2">The sequence shown here is derived from an EMBL/GenBank/DDBJ whole genome shotgun (WGS) entry which is preliminary data.</text>
</comment>
<name>A0ABQ1WH97_9BACT</name>
<proteinExistence type="predicted"/>
<dbReference type="EMBL" id="BMFP01000008">
    <property type="protein sequence ID" value="GGG29024.1"/>
    <property type="molecule type" value="Genomic_DNA"/>
</dbReference>
<sequence>MKLNKTARLIWTFYRSFVLASVVITICCIKLLWDYDFMIFGLLFWFKVATLGLVFYFINSYKSNHYYYYQNLGVSRAVLWATTLGFDLFLFIFLTVLAYKIR</sequence>